<dbReference type="Proteomes" id="UP000824120">
    <property type="component" value="Chromosome 12"/>
</dbReference>
<evidence type="ECO:0000313" key="2">
    <source>
        <dbReference type="EMBL" id="KAG5570213.1"/>
    </source>
</evidence>
<dbReference type="InterPro" id="IPR055290">
    <property type="entry name" value="At3g26010-like"/>
</dbReference>
<dbReference type="NCBIfam" id="TIGR01640">
    <property type="entry name" value="F_box_assoc_1"/>
    <property type="match status" value="1"/>
</dbReference>
<gene>
    <name evidence="2" type="ORF">H5410_059979</name>
</gene>
<reference evidence="2 3" key="1">
    <citation type="submission" date="2020-09" db="EMBL/GenBank/DDBJ databases">
        <title>De no assembly of potato wild relative species, Solanum commersonii.</title>
        <authorList>
            <person name="Cho K."/>
        </authorList>
    </citation>
    <scope>NUCLEOTIDE SEQUENCE [LARGE SCALE GENOMIC DNA]</scope>
    <source>
        <strain evidence="2">LZ3.2</strain>
        <tissue evidence="2">Leaf</tissue>
    </source>
</reference>
<evidence type="ECO:0000259" key="1">
    <source>
        <dbReference type="Pfam" id="PF08268"/>
    </source>
</evidence>
<comment type="caution">
    <text evidence="2">The sequence shown here is derived from an EMBL/GenBank/DDBJ whole genome shotgun (WGS) entry which is preliminary data.</text>
</comment>
<feature type="domain" description="F-box associated beta-propeller type 3" evidence="1">
    <location>
        <begin position="28"/>
        <end position="234"/>
    </location>
</feature>
<dbReference type="EMBL" id="JACXVP010000012">
    <property type="protein sequence ID" value="KAG5570213.1"/>
    <property type="molecule type" value="Genomic_DNA"/>
</dbReference>
<dbReference type="PANTHER" id="PTHR35546:SF16">
    <property type="entry name" value="F-BOX ASSOCIATED UBIQUITINATION EFFECTOR FAMILY PROTEIN-RELATED"/>
    <property type="match status" value="1"/>
</dbReference>
<sequence length="291" mass="34051">MDGCSGKDSFSHLPVETLKTKDRFFNCYDSNMKIEASSRQGILCCMRPTRSNNYRYYICKPSTQEWKVLPNPKLRYWMSKLLLDPLRFKILRLSKDSPTRSRNLGFGNYFCETFDSKTNAWKQANRISFSEDVCLKCLHQAINTSGLLYLLTTDDQVLVLNYDWEEAYPRFYLPQQVSQNKNYKTKKLISYEGTLGFICLSPSEIPELWSIENTINHVWRKEQEVKAENVKRVINYSSPIDFYNNNVIVMEGSNGSVFYKPQNESLHLVNSHKLYRPIEVFPFCSDVEPIN</sequence>
<proteinExistence type="predicted"/>
<name>A0A9J5W3V9_SOLCO</name>
<dbReference type="InterPro" id="IPR017451">
    <property type="entry name" value="F-box-assoc_interact_dom"/>
</dbReference>
<dbReference type="InterPro" id="IPR013187">
    <property type="entry name" value="F-box-assoc_dom_typ3"/>
</dbReference>
<evidence type="ECO:0000313" key="3">
    <source>
        <dbReference type="Proteomes" id="UP000824120"/>
    </source>
</evidence>
<dbReference type="Pfam" id="PF08268">
    <property type="entry name" value="FBA_3"/>
    <property type="match status" value="1"/>
</dbReference>
<organism evidence="2 3">
    <name type="scientific">Solanum commersonii</name>
    <name type="common">Commerson's wild potato</name>
    <name type="synonym">Commerson's nightshade</name>
    <dbReference type="NCBI Taxonomy" id="4109"/>
    <lineage>
        <taxon>Eukaryota</taxon>
        <taxon>Viridiplantae</taxon>
        <taxon>Streptophyta</taxon>
        <taxon>Embryophyta</taxon>
        <taxon>Tracheophyta</taxon>
        <taxon>Spermatophyta</taxon>
        <taxon>Magnoliopsida</taxon>
        <taxon>eudicotyledons</taxon>
        <taxon>Gunneridae</taxon>
        <taxon>Pentapetalae</taxon>
        <taxon>asterids</taxon>
        <taxon>lamiids</taxon>
        <taxon>Solanales</taxon>
        <taxon>Solanaceae</taxon>
        <taxon>Solanoideae</taxon>
        <taxon>Solaneae</taxon>
        <taxon>Solanum</taxon>
    </lineage>
</organism>
<protein>
    <recommendedName>
        <fullName evidence="1">F-box associated beta-propeller type 3 domain-containing protein</fullName>
    </recommendedName>
</protein>
<dbReference type="AlphaFoldDB" id="A0A9J5W3V9"/>
<accession>A0A9J5W3V9</accession>
<keyword evidence="3" id="KW-1185">Reference proteome</keyword>
<dbReference type="PANTHER" id="PTHR35546">
    <property type="entry name" value="F-BOX PROTEIN INTERACTION DOMAIN PROTEIN-RELATED"/>
    <property type="match status" value="1"/>
</dbReference>
<dbReference type="OrthoDB" id="1845982at2759"/>